<feature type="transmembrane region" description="Helical" evidence="34">
    <location>
        <begin position="347"/>
        <end position="372"/>
    </location>
</feature>
<keyword evidence="34" id="KW-0812">Transmembrane</keyword>
<protein>
    <submittedName>
        <fullName evidence="36">FMR1 regulator</fullName>
    </submittedName>
</protein>
<dbReference type="GO" id="GO:0000775">
    <property type="term" value="C:chromosome, centromeric region"/>
    <property type="evidence" value="ECO:0007669"/>
    <property type="project" value="UniProtKB-SubCell"/>
</dbReference>
<dbReference type="CDD" id="cd22512">
    <property type="entry name" value="KH_I_FMR1_rpt3"/>
    <property type="match status" value="1"/>
</dbReference>
<evidence type="ECO:0000256" key="7">
    <source>
        <dbReference type="ARBA" id="ARBA00004584"/>
    </source>
</evidence>
<feature type="non-terminal residue" evidence="36">
    <location>
        <position position="612"/>
    </location>
</feature>
<dbReference type="PANTHER" id="PTHR10603:SF4">
    <property type="entry name" value="FRAGILE X MESSENGER RIBONUCLEOPROTEIN 1"/>
    <property type="match status" value="1"/>
</dbReference>
<dbReference type="Pfam" id="PF16098">
    <property type="entry name" value="FXMR_C2"/>
    <property type="match status" value="2"/>
</dbReference>
<evidence type="ECO:0000256" key="26">
    <source>
        <dbReference type="ARBA" id="ARBA00023242"/>
    </source>
</evidence>
<evidence type="ECO:0000256" key="29">
    <source>
        <dbReference type="ARBA" id="ARBA00023328"/>
    </source>
</evidence>
<dbReference type="PROSITE" id="PS50084">
    <property type="entry name" value="KH_TYPE_1"/>
    <property type="match status" value="2"/>
</dbReference>
<dbReference type="SUPFAM" id="SSF54791">
    <property type="entry name" value="Eukaryotic type KH-domain (KH-domain type I)"/>
    <property type="match status" value="2"/>
</dbReference>
<evidence type="ECO:0000256" key="8">
    <source>
        <dbReference type="ARBA" id="ARBA00004604"/>
    </source>
</evidence>
<dbReference type="InterPro" id="IPR036612">
    <property type="entry name" value="KH_dom_type_1_sf"/>
</dbReference>
<dbReference type="GO" id="GO:0008380">
    <property type="term" value="P:RNA splicing"/>
    <property type="evidence" value="ECO:0007669"/>
    <property type="project" value="UniProtKB-KW"/>
</dbReference>
<keyword evidence="37" id="KW-1185">Reference proteome</keyword>
<dbReference type="GO" id="GO:0030426">
    <property type="term" value="C:growth cone"/>
    <property type="evidence" value="ECO:0007669"/>
    <property type="project" value="UniProtKB-SubCell"/>
</dbReference>
<gene>
    <name evidence="36" type="primary">Fmr1</name>
    <name evidence="36" type="ORF">PTIVIO_R07150</name>
</gene>
<dbReference type="CDD" id="cd20474">
    <property type="entry name" value="Tudor_Agenet_FMR1_rpt2"/>
    <property type="match status" value="1"/>
</dbReference>
<evidence type="ECO:0000256" key="14">
    <source>
        <dbReference type="ARBA" id="ARBA00022490"/>
    </source>
</evidence>
<reference evidence="36 37" key="1">
    <citation type="submission" date="2019-09" db="EMBL/GenBank/DDBJ databases">
        <title>Bird 10,000 Genomes (B10K) Project - Family phase.</title>
        <authorList>
            <person name="Zhang G."/>
        </authorList>
    </citation>
    <scope>NUCLEOTIDE SEQUENCE [LARGE SCALE GENOMIC DNA]</scope>
    <source>
        <strain evidence="36">B10K-DU-012-10</strain>
        <tissue evidence="36">Blood</tissue>
    </source>
</reference>
<keyword evidence="18" id="KW-0677">Repeat</keyword>
<evidence type="ECO:0000256" key="27">
    <source>
        <dbReference type="ARBA" id="ARBA00023273"/>
    </source>
</evidence>
<keyword evidence="24 34" id="KW-0472">Membrane</keyword>
<keyword evidence="14" id="KW-0963">Cytoplasm</keyword>
<evidence type="ECO:0000256" key="1">
    <source>
        <dbReference type="ARBA" id="ARBA00004210"/>
    </source>
</evidence>
<dbReference type="InterPro" id="IPR047438">
    <property type="entry name" value="KH_I_FMR1_rpt1"/>
</dbReference>
<evidence type="ECO:0000256" key="16">
    <source>
        <dbReference type="ARBA" id="ARBA00022599"/>
    </source>
</evidence>
<dbReference type="Gene3D" id="3.30.1370.10">
    <property type="entry name" value="K Homology domain, type 1"/>
    <property type="match status" value="3"/>
</dbReference>
<evidence type="ECO:0000256" key="12">
    <source>
        <dbReference type="ARBA" id="ARBA00022454"/>
    </source>
</evidence>
<evidence type="ECO:0000256" key="15">
    <source>
        <dbReference type="ARBA" id="ARBA00022491"/>
    </source>
</evidence>
<keyword evidence="25" id="KW-0508">mRNA splicing</keyword>
<feature type="region of interest" description="Disordered" evidence="33">
    <location>
        <begin position="440"/>
        <end position="612"/>
    </location>
</feature>
<evidence type="ECO:0000256" key="33">
    <source>
        <dbReference type="SAM" id="MobiDB-lite"/>
    </source>
</evidence>
<dbReference type="Pfam" id="PF12235">
    <property type="entry name" value="FXMRP1_C_core"/>
    <property type="match status" value="1"/>
</dbReference>
<keyword evidence="12" id="KW-0158">Chromosome</keyword>
<dbReference type="GO" id="GO:0043197">
    <property type="term" value="C:dendritic spine"/>
    <property type="evidence" value="ECO:0007669"/>
    <property type="project" value="UniProtKB-SubCell"/>
</dbReference>
<evidence type="ECO:0000259" key="35">
    <source>
        <dbReference type="PROSITE" id="PS51641"/>
    </source>
</evidence>
<evidence type="ECO:0000256" key="18">
    <source>
        <dbReference type="ARBA" id="ARBA00022737"/>
    </source>
</evidence>
<evidence type="ECO:0000256" key="32">
    <source>
        <dbReference type="PROSITE-ProRule" id="PRU00117"/>
    </source>
</evidence>
<evidence type="ECO:0000256" key="10">
    <source>
        <dbReference type="ARBA" id="ARBA00006633"/>
    </source>
</evidence>
<dbReference type="GO" id="GO:0043488">
    <property type="term" value="P:regulation of mRNA stability"/>
    <property type="evidence" value="ECO:0007669"/>
    <property type="project" value="TreeGrafter"/>
</dbReference>
<dbReference type="Pfam" id="PF18336">
    <property type="entry name" value="Tudor_FRX1"/>
    <property type="match status" value="1"/>
</dbReference>
<dbReference type="GO" id="GO:0006397">
    <property type="term" value="P:mRNA processing"/>
    <property type="evidence" value="ECO:0007669"/>
    <property type="project" value="UniProtKB-KW"/>
</dbReference>
<dbReference type="InterPro" id="IPR041560">
    <property type="entry name" value="Tudor_FRM1"/>
</dbReference>
<dbReference type="GO" id="GO:1990904">
    <property type="term" value="C:ribonucleoprotein complex"/>
    <property type="evidence" value="ECO:0007669"/>
    <property type="project" value="UniProtKB-KW"/>
</dbReference>
<feature type="compositionally biased region" description="Polar residues" evidence="33">
    <location>
        <begin position="601"/>
        <end position="612"/>
    </location>
</feature>
<feature type="compositionally biased region" description="Basic and acidic residues" evidence="33">
    <location>
        <begin position="549"/>
        <end position="570"/>
    </location>
</feature>
<dbReference type="GO" id="GO:0048471">
    <property type="term" value="C:perinuclear region of cytoplasm"/>
    <property type="evidence" value="ECO:0007669"/>
    <property type="project" value="UniProtKB-SubCell"/>
</dbReference>
<evidence type="ECO:0000256" key="6">
    <source>
        <dbReference type="ARBA" id="ARBA00004556"/>
    </source>
</evidence>
<keyword evidence="23" id="KW-0770">Synapse</keyword>
<evidence type="ECO:0000256" key="28">
    <source>
        <dbReference type="ARBA" id="ARBA00023274"/>
    </source>
</evidence>
<dbReference type="InterPro" id="IPR008395">
    <property type="entry name" value="Agenet-like_dom"/>
</dbReference>
<feature type="compositionally biased region" description="Basic and acidic residues" evidence="33">
    <location>
        <begin position="521"/>
        <end position="531"/>
    </location>
</feature>
<dbReference type="Pfam" id="PF17904">
    <property type="entry name" value="KH_9"/>
    <property type="match status" value="1"/>
</dbReference>
<dbReference type="InterPro" id="IPR047436">
    <property type="entry name" value="Tudor_Agenet_FMR1_rpt2"/>
</dbReference>
<dbReference type="GO" id="GO:0042734">
    <property type="term" value="C:presynaptic membrane"/>
    <property type="evidence" value="ECO:0007669"/>
    <property type="project" value="UniProtKB-SubCell"/>
</dbReference>
<dbReference type="Proteomes" id="UP000584880">
    <property type="component" value="Unassembled WGS sequence"/>
</dbReference>
<comment type="caution">
    <text evidence="36">The sequence shown here is derived from an EMBL/GenBank/DDBJ whole genome shotgun (WGS) entry which is preliminary data.</text>
</comment>
<evidence type="ECO:0000256" key="30">
    <source>
        <dbReference type="ARBA" id="ARBA00034102"/>
    </source>
</evidence>
<keyword evidence="34" id="KW-1133">Transmembrane helix</keyword>
<dbReference type="PROSITE" id="PS51641">
    <property type="entry name" value="AGENET_LIKE"/>
    <property type="match status" value="2"/>
</dbReference>
<keyword evidence="22" id="KW-0524">Neurogenesis</keyword>
<keyword evidence="21 32" id="KW-0694">RNA-binding</keyword>
<keyword evidence="26" id="KW-0539">Nucleus</keyword>
<evidence type="ECO:0000256" key="4">
    <source>
        <dbReference type="ARBA" id="ARBA00004495"/>
    </source>
</evidence>
<evidence type="ECO:0000256" key="5">
    <source>
        <dbReference type="ARBA" id="ARBA00004552"/>
    </source>
</evidence>
<dbReference type="GO" id="GO:0045727">
    <property type="term" value="P:positive regulation of translation"/>
    <property type="evidence" value="ECO:0007669"/>
    <property type="project" value="TreeGrafter"/>
</dbReference>
<evidence type="ECO:0000256" key="13">
    <source>
        <dbReference type="ARBA" id="ARBA00022475"/>
    </source>
</evidence>
<name>A0A7K6CCR7_PTIVI</name>
<feature type="domain" description="Agenet-like" evidence="35">
    <location>
        <begin position="4"/>
        <end position="50"/>
    </location>
</feature>
<dbReference type="InterPro" id="IPR047440">
    <property type="entry name" value="KH_I_FMR1_rpt2"/>
</dbReference>
<dbReference type="AlphaFoldDB" id="A0A7K6CCR7"/>
<keyword evidence="27" id="KW-0966">Cell projection</keyword>
<dbReference type="InterPro" id="IPR004087">
    <property type="entry name" value="KH_dom"/>
</dbReference>
<dbReference type="EMBL" id="VZRJ01010159">
    <property type="protein sequence ID" value="NWV11778.1"/>
    <property type="molecule type" value="Genomic_DNA"/>
</dbReference>
<dbReference type="CDD" id="cd22509">
    <property type="entry name" value="KH_I_FMR1_rpt2"/>
    <property type="match status" value="1"/>
</dbReference>
<dbReference type="GO" id="GO:0051028">
    <property type="term" value="P:mRNA transport"/>
    <property type="evidence" value="ECO:0007669"/>
    <property type="project" value="UniProtKB-KW"/>
</dbReference>
<keyword evidence="28" id="KW-0687">Ribonucleoprotein</keyword>
<dbReference type="InterPro" id="IPR047431">
    <property type="entry name" value="Tudor_Agenet_FMR1_rpt1"/>
</dbReference>
<keyword evidence="15" id="KW-0678">Repressor</keyword>
<comment type="similarity">
    <text evidence="10">Belongs to the FMR1 family.</text>
</comment>
<proteinExistence type="inferred from homology"/>
<dbReference type="InterPro" id="IPR032196">
    <property type="entry name" value="FMR1_C2"/>
</dbReference>
<dbReference type="InterPro" id="IPR022034">
    <property type="entry name" value="FMR1-like_C_core"/>
</dbReference>
<evidence type="ECO:0000256" key="2">
    <source>
        <dbReference type="ARBA" id="ARBA00004279"/>
    </source>
</evidence>
<feature type="compositionally biased region" description="Gly residues" evidence="33">
    <location>
        <begin position="535"/>
        <end position="548"/>
    </location>
</feature>
<dbReference type="InterPro" id="IPR040472">
    <property type="entry name" value="FMRP_KH0"/>
</dbReference>
<comment type="subcellular location">
    <subcellularLocation>
        <location evidence="2">Cell projection</location>
        <location evidence="2">Dendrite</location>
    </subcellularLocation>
    <subcellularLocation>
        <location evidence="5">Cell projection</location>
        <location evidence="5">Dendritic spine</location>
    </subcellularLocation>
    <subcellularLocation>
        <location evidence="4">Cell projection</location>
        <location evidence="4">Filopodium tip</location>
    </subcellularLocation>
    <subcellularLocation>
        <location evidence="9">Cell projection</location>
        <location evidence="9">Growth cone</location>
    </subcellularLocation>
    <subcellularLocation>
        <location evidence="7">Chromosome</location>
        <location evidence="7">Centromere</location>
    </subcellularLocation>
    <subcellularLocation>
        <location evidence="1">Cytoplasm</location>
        <location evidence="1">Stress granule</location>
    </subcellularLocation>
    <subcellularLocation>
        <location evidence="6">Cytoplasm</location>
        <location evidence="6">Perinuclear region</location>
    </subcellularLocation>
    <subcellularLocation>
        <location evidence="8">Nucleus</location>
        <location evidence="8">Nucleolus</location>
    </subcellularLocation>
    <subcellularLocation>
        <location evidence="3">Perikaryon</location>
    </subcellularLocation>
    <subcellularLocation>
        <location evidence="31">Presynaptic cell membrane</location>
    </subcellularLocation>
    <subcellularLocation>
        <location evidence="30">Synapse</location>
        <location evidence="30">Synaptosome</location>
    </subcellularLocation>
</comment>
<evidence type="ECO:0000256" key="22">
    <source>
        <dbReference type="ARBA" id="ARBA00022902"/>
    </source>
</evidence>
<feature type="non-terminal residue" evidence="36">
    <location>
        <position position="1"/>
    </location>
</feature>
<evidence type="ECO:0000256" key="11">
    <source>
        <dbReference type="ARBA" id="ARBA00022448"/>
    </source>
</evidence>
<evidence type="ECO:0000256" key="31">
    <source>
        <dbReference type="ARBA" id="ARBA00034111"/>
    </source>
</evidence>
<dbReference type="PANTHER" id="PTHR10603">
    <property type="entry name" value="FRAGILE X MENTAL RETARDATION SYNDROME-RELATED PROTEIN"/>
    <property type="match status" value="1"/>
</dbReference>
<keyword evidence="16" id="KW-0771">Synaptosome</keyword>
<keyword evidence="19" id="KW-0509">mRNA transport</keyword>
<dbReference type="GO" id="GO:0099577">
    <property type="term" value="P:regulation of translation at presynapse, modulating synaptic transmission"/>
    <property type="evidence" value="ECO:0007669"/>
    <property type="project" value="TreeGrafter"/>
</dbReference>
<evidence type="ECO:0000313" key="37">
    <source>
        <dbReference type="Proteomes" id="UP000584880"/>
    </source>
</evidence>
<evidence type="ECO:0000256" key="25">
    <source>
        <dbReference type="ARBA" id="ARBA00023187"/>
    </source>
</evidence>
<sequence length="612" mass="69200">MEELVVEVRGSNGAFYKAFVKDVHEDSITVAFENNWQPERQIPFHDVRFPPPAGYNKDINESDEVEVYSRANEKEPCCWWLAKVRMIKGEFYVIEYAACDATYNEIVTIERLRSVNPNKPATKDTFHKIKLAVPEDLRQMCAKESAHKDFKKAVGAFSVTYDSENHQLIILSINDVTTKRANMLIDMHFRSLRTKLSLILRNEEASKQLESSRQLASRFHEQFVVREDLMGLAIGTHGANIQQARKVPGVTAIDLDEDTCTFHIYGEDQDAVKKARSYLEFAEDVIQVPRNLVGKVIGKNGKLIQEIVDKSGVVRVRIEAENDKNIPQEEVFFKDYLKSSFYLSSRAFVLLFYLLMTFLTLALRALLPVLAVSYQLQYRNLRSDLSQTVVTVFQGMVPFVFVGTKDSITNATVLLDYHLNYLKEVDQLRLERLQIDEQLRQIGATSRPPPNRTDKDKGYMTDDGPGLGRGSRPYRNRGHSRRGPGYASGTNSEASNASETESDHRDELSDWSAAPAEEERDNYLRRGDGRRRGGGARGQGGRGRGGFKGNDEQSRTDNRQRNSREAKGRTADGSLENTSSEGSRLRTGKERNPKKEKTDSADAQQPLVNGVP</sequence>
<dbReference type="CDD" id="cd20471">
    <property type="entry name" value="Tudor_Agenet_FMR1_rpt1"/>
    <property type="match status" value="1"/>
</dbReference>
<keyword evidence="13" id="KW-1003">Cell membrane</keyword>
<feature type="domain" description="Agenet-like" evidence="35">
    <location>
        <begin position="63"/>
        <end position="115"/>
    </location>
</feature>
<dbReference type="SMART" id="SM00322">
    <property type="entry name" value="KH"/>
    <property type="match status" value="2"/>
</dbReference>
<dbReference type="GO" id="GO:0043204">
    <property type="term" value="C:perikaryon"/>
    <property type="evidence" value="ECO:0007669"/>
    <property type="project" value="UniProtKB-SubCell"/>
</dbReference>
<dbReference type="GO" id="GO:0010494">
    <property type="term" value="C:cytoplasmic stress granule"/>
    <property type="evidence" value="ECO:0007669"/>
    <property type="project" value="UniProtKB-SubCell"/>
</dbReference>
<evidence type="ECO:0000256" key="34">
    <source>
        <dbReference type="SAM" id="Phobius"/>
    </source>
</evidence>
<evidence type="ECO:0000256" key="24">
    <source>
        <dbReference type="ARBA" id="ARBA00023136"/>
    </source>
</evidence>
<dbReference type="Pfam" id="PF00013">
    <property type="entry name" value="KH_1"/>
    <property type="match status" value="2"/>
</dbReference>
<dbReference type="GO" id="GO:0048170">
    <property type="term" value="P:positive regulation of long-term neuronal synaptic plasticity"/>
    <property type="evidence" value="ECO:0007669"/>
    <property type="project" value="TreeGrafter"/>
</dbReference>
<dbReference type="GO" id="GO:0003730">
    <property type="term" value="F:mRNA 3'-UTR binding"/>
    <property type="evidence" value="ECO:0007669"/>
    <property type="project" value="TreeGrafter"/>
</dbReference>
<dbReference type="InterPro" id="IPR004088">
    <property type="entry name" value="KH_dom_type_1"/>
</dbReference>
<dbReference type="GO" id="GO:0045182">
    <property type="term" value="F:translation regulator activity"/>
    <property type="evidence" value="ECO:0007669"/>
    <property type="project" value="TreeGrafter"/>
</dbReference>
<dbReference type="FunFam" id="2.30.30.140:FF:000002">
    <property type="entry name" value="Fragile X mental retardation 1, isoform CRA_e"/>
    <property type="match status" value="1"/>
</dbReference>
<feature type="compositionally biased region" description="Basic and acidic residues" evidence="33">
    <location>
        <begin position="583"/>
        <end position="600"/>
    </location>
</feature>
<feature type="compositionally biased region" description="Low complexity" evidence="33">
    <location>
        <begin position="490"/>
        <end position="499"/>
    </location>
</feature>
<keyword evidence="20" id="KW-0810">Translation regulation</keyword>
<evidence type="ECO:0000256" key="23">
    <source>
        <dbReference type="ARBA" id="ARBA00023018"/>
    </source>
</evidence>
<accession>A0A7K6CCR7</accession>
<dbReference type="FunFam" id="3.30.1370.10:FF:000004">
    <property type="entry name" value="Fragile X mental retardation 1, isoform CRA_e"/>
    <property type="match status" value="1"/>
</dbReference>
<dbReference type="GO" id="GO:0048513">
    <property type="term" value="P:animal organ development"/>
    <property type="evidence" value="ECO:0007669"/>
    <property type="project" value="TreeGrafter"/>
</dbReference>
<dbReference type="Pfam" id="PF05641">
    <property type="entry name" value="Agenet"/>
    <property type="match status" value="1"/>
</dbReference>
<dbReference type="InterPro" id="IPR040148">
    <property type="entry name" value="FMR1"/>
</dbReference>
<evidence type="ECO:0000256" key="19">
    <source>
        <dbReference type="ARBA" id="ARBA00022816"/>
    </source>
</evidence>
<keyword evidence="29" id="KW-0137">Centromere</keyword>
<dbReference type="GO" id="GO:0005730">
    <property type="term" value="C:nucleolus"/>
    <property type="evidence" value="ECO:0007669"/>
    <property type="project" value="UniProtKB-SubCell"/>
</dbReference>
<evidence type="ECO:0000313" key="36">
    <source>
        <dbReference type="EMBL" id="NWV11778.1"/>
    </source>
</evidence>
<keyword evidence="17" id="KW-0507">mRNA processing</keyword>
<evidence type="ECO:0000256" key="9">
    <source>
        <dbReference type="ARBA" id="ARBA00004624"/>
    </source>
</evidence>
<dbReference type="GO" id="GO:0032433">
    <property type="term" value="C:filopodium tip"/>
    <property type="evidence" value="ECO:0007669"/>
    <property type="project" value="UniProtKB-SubCell"/>
</dbReference>
<feature type="compositionally biased region" description="Basic residues" evidence="33">
    <location>
        <begin position="472"/>
        <end position="482"/>
    </location>
</feature>
<evidence type="ECO:0000256" key="20">
    <source>
        <dbReference type="ARBA" id="ARBA00022845"/>
    </source>
</evidence>
<evidence type="ECO:0000256" key="3">
    <source>
        <dbReference type="ARBA" id="ARBA00004484"/>
    </source>
</evidence>
<keyword evidence="11" id="KW-0813">Transport</keyword>
<dbReference type="Gene3D" id="2.30.30.140">
    <property type="match status" value="2"/>
</dbReference>
<evidence type="ECO:0000256" key="21">
    <source>
        <dbReference type="ARBA" id="ARBA00022884"/>
    </source>
</evidence>
<dbReference type="GO" id="GO:0007399">
    <property type="term" value="P:nervous system development"/>
    <property type="evidence" value="ECO:0007669"/>
    <property type="project" value="UniProtKB-KW"/>
</dbReference>
<dbReference type="CDD" id="cd22506">
    <property type="entry name" value="KH_I_FMR1_rpt1"/>
    <property type="match status" value="1"/>
</dbReference>
<evidence type="ECO:0000256" key="17">
    <source>
        <dbReference type="ARBA" id="ARBA00022664"/>
    </source>
</evidence>
<dbReference type="FunFam" id="2.30.30.140:FF:000001">
    <property type="entry name" value="Fragile X mental retardation 1, isoform CRA_e"/>
    <property type="match status" value="1"/>
</dbReference>
<organism evidence="36 37">
    <name type="scientific">Ptilonorhynchus violaceus</name>
    <name type="common">Satin bowerbird</name>
    <name type="synonym">Pyrrhocorax violaceus</name>
    <dbReference type="NCBI Taxonomy" id="28724"/>
    <lineage>
        <taxon>Eukaryota</taxon>
        <taxon>Metazoa</taxon>
        <taxon>Chordata</taxon>
        <taxon>Craniata</taxon>
        <taxon>Vertebrata</taxon>
        <taxon>Euteleostomi</taxon>
        <taxon>Archelosauria</taxon>
        <taxon>Archosauria</taxon>
        <taxon>Dinosauria</taxon>
        <taxon>Saurischia</taxon>
        <taxon>Theropoda</taxon>
        <taxon>Coelurosauria</taxon>
        <taxon>Aves</taxon>
        <taxon>Neognathae</taxon>
        <taxon>Neoaves</taxon>
        <taxon>Telluraves</taxon>
        <taxon>Australaves</taxon>
        <taxon>Passeriformes</taxon>
        <taxon>Ptilonorhynchidae</taxon>
        <taxon>Ptilonorhynchus</taxon>
    </lineage>
</organism>